<evidence type="ECO:0000256" key="5">
    <source>
        <dbReference type="ARBA" id="ARBA00022692"/>
    </source>
</evidence>
<dbReference type="EMBL" id="BDDD01002674">
    <property type="protein sequence ID" value="GAV82587.1"/>
    <property type="molecule type" value="Genomic_DNA"/>
</dbReference>
<evidence type="ECO:0000256" key="6">
    <source>
        <dbReference type="ARBA" id="ARBA00022958"/>
    </source>
</evidence>
<dbReference type="InterPro" id="IPR053951">
    <property type="entry name" value="K_trans_N"/>
</dbReference>
<dbReference type="OrthoDB" id="504708at2759"/>
<evidence type="ECO:0000256" key="1">
    <source>
        <dbReference type="ARBA" id="ARBA00004651"/>
    </source>
</evidence>
<dbReference type="InterPro" id="IPR003855">
    <property type="entry name" value="K+_transporter"/>
</dbReference>
<comment type="caution">
    <text evidence="13">The sequence shown here is derived from an EMBL/GenBank/DDBJ whole genome shotgun (WGS) entry which is preliminary data.</text>
</comment>
<evidence type="ECO:0000256" key="4">
    <source>
        <dbReference type="ARBA" id="ARBA00022538"/>
    </source>
</evidence>
<comment type="subcellular location">
    <subcellularLocation>
        <location evidence="1">Cell membrane</location>
        <topology evidence="1">Multi-pass membrane protein</topology>
    </subcellularLocation>
</comment>
<evidence type="ECO:0000313" key="13">
    <source>
        <dbReference type="EMBL" id="GAV82587.1"/>
    </source>
</evidence>
<evidence type="ECO:0000313" key="14">
    <source>
        <dbReference type="Proteomes" id="UP000187406"/>
    </source>
</evidence>
<dbReference type="PANTHER" id="PTHR30540">
    <property type="entry name" value="OSMOTIC STRESS POTASSIUM TRANSPORTER"/>
    <property type="match status" value="1"/>
</dbReference>
<dbReference type="InterPro" id="IPR053952">
    <property type="entry name" value="K_trans_C"/>
</dbReference>
<comment type="similarity">
    <text evidence="2">Belongs to the HAK/KUP transporter (TC 2.A.72.3) family.</text>
</comment>
<feature type="transmembrane region" description="Helical" evidence="10">
    <location>
        <begin position="7"/>
        <end position="26"/>
    </location>
</feature>
<keyword evidence="5 10" id="KW-0812">Transmembrane</keyword>
<name>A0A1Q3CQS9_CEPFO</name>
<feature type="transmembrane region" description="Helical" evidence="10">
    <location>
        <begin position="38"/>
        <end position="57"/>
    </location>
</feature>
<keyword evidence="4" id="KW-0633">Potassium transport</keyword>
<dbReference type="GO" id="GO:0015079">
    <property type="term" value="F:potassium ion transmembrane transporter activity"/>
    <property type="evidence" value="ECO:0007669"/>
    <property type="project" value="InterPro"/>
</dbReference>
<evidence type="ECO:0000256" key="7">
    <source>
        <dbReference type="ARBA" id="ARBA00022989"/>
    </source>
</evidence>
<keyword evidence="9 10" id="KW-0472">Membrane</keyword>
<dbReference type="Proteomes" id="UP000187406">
    <property type="component" value="Unassembled WGS sequence"/>
</dbReference>
<dbReference type="Pfam" id="PF02705">
    <property type="entry name" value="K_trans"/>
    <property type="match status" value="1"/>
</dbReference>
<keyword evidence="3" id="KW-0813">Transport</keyword>
<evidence type="ECO:0000256" key="2">
    <source>
        <dbReference type="ARBA" id="ARBA00008440"/>
    </source>
</evidence>
<evidence type="ECO:0000256" key="3">
    <source>
        <dbReference type="ARBA" id="ARBA00022448"/>
    </source>
</evidence>
<dbReference type="InParanoid" id="A0A1Q3CQS9"/>
<dbReference type="STRING" id="3775.A0A1Q3CQS9"/>
<feature type="domain" description="K+ potassium transporter integral membrane" evidence="11">
    <location>
        <begin position="7"/>
        <end position="71"/>
    </location>
</feature>
<evidence type="ECO:0000256" key="9">
    <source>
        <dbReference type="ARBA" id="ARBA00023136"/>
    </source>
</evidence>
<gene>
    <name evidence="13" type="ORF">CFOL_v3_26038</name>
</gene>
<reference evidence="14" key="1">
    <citation type="submission" date="2016-04" db="EMBL/GenBank/DDBJ databases">
        <title>Cephalotus genome sequencing.</title>
        <authorList>
            <person name="Fukushima K."/>
            <person name="Hasebe M."/>
            <person name="Fang X."/>
        </authorList>
    </citation>
    <scope>NUCLEOTIDE SEQUENCE [LARGE SCALE GENOMIC DNA]</scope>
    <source>
        <strain evidence="14">cv. St1</strain>
    </source>
</reference>
<evidence type="ECO:0000256" key="10">
    <source>
        <dbReference type="SAM" id="Phobius"/>
    </source>
</evidence>
<accession>A0A1Q3CQS9</accession>
<protein>
    <submittedName>
        <fullName evidence="13">K_trans domain-containing protein</fullName>
    </submittedName>
</protein>
<evidence type="ECO:0000256" key="8">
    <source>
        <dbReference type="ARBA" id="ARBA00023065"/>
    </source>
</evidence>
<feature type="domain" description="K+ potassium transporter C-terminal" evidence="12">
    <location>
        <begin position="88"/>
        <end position="133"/>
    </location>
</feature>
<keyword evidence="6" id="KW-0630">Potassium</keyword>
<dbReference type="AlphaFoldDB" id="A0A1Q3CQS9"/>
<organism evidence="13 14">
    <name type="scientific">Cephalotus follicularis</name>
    <name type="common">Albany pitcher plant</name>
    <dbReference type="NCBI Taxonomy" id="3775"/>
    <lineage>
        <taxon>Eukaryota</taxon>
        <taxon>Viridiplantae</taxon>
        <taxon>Streptophyta</taxon>
        <taxon>Embryophyta</taxon>
        <taxon>Tracheophyta</taxon>
        <taxon>Spermatophyta</taxon>
        <taxon>Magnoliopsida</taxon>
        <taxon>eudicotyledons</taxon>
        <taxon>Gunneridae</taxon>
        <taxon>Pentapetalae</taxon>
        <taxon>rosids</taxon>
        <taxon>fabids</taxon>
        <taxon>Oxalidales</taxon>
        <taxon>Cephalotaceae</taxon>
        <taxon>Cephalotus</taxon>
    </lineage>
</organism>
<evidence type="ECO:0000259" key="11">
    <source>
        <dbReference type="Pfam" id="PF02705"/>
    </source>
</evidence>
<keyword evidence="8" id="KW-0406">Ion transport</keyword>
<evidence type="ECO:0000259" key="12">
    <source>
        <dbReference type="Pfam" id="PF22776"/>
    </source>
</evidence>
<keyword evidence="7 10" id="KW-1133">Transmembrane helix</keyword>
<keyword evidence="14" id="KW-1185">Reference proteome</keyword>
<dbReference type="GO" id="GO:0005886">
    <property type="term" value="C:plasma membrane"/>
    <property type="evidence" value="ECO:0007669"/>
    <property type="project" value="UniProtKB-SubCell"/>
</dbReference>
<dbReference type="Pfam" id="PF22776">
    <property type="entry name" value="K_trans_C"/>
    <property type="match status" value="1"/>
</dbReference>
<dbReference type="PANTHER" id="PTHR30540:SF94">
    <property type="entry name" value="POTASSIUM TRANSPORTER 5"/>
    <property type="match status" value="1"/>
</dbReference>
<proteinExistence type="inferred from homology"/>
<sequence length="136" mass="15385">MVITTCLLLWIALFVVVIGSVGLIYLSSVLYKFTEGGYLPLAFSFFLMVITGIWNYVRKERYMFELKNKVSSLYVRELVSNPELNRVPGIGLFYSELLQGVPPIFSHFIANIRSIHSVLVFVSIKAFPICKVALGE</sequence>